<organism evidence="3 4">
    <name type="scientific">Aneurinibacillus soli</name>
    <dbReference type="NCBI Taxonomy" id="1500254"/>
    <lineage>
        <taxon>Bacteria</taxon>
        <taxon>Bacillati</taxon>
        <taxon>Bacillota</taxon>
        <taxon>Bacilli</taxon>
        <taxon>Bacillales</taxon>
        <taxon>Paenibacillaceae</taxon>
        <taxon>Aneurinibacillus group</taxon>
        <taxon>Aneurinibacillus</taxon>
    </lineage>
</organism>
<dbReference type="PANTHER" id="PTHR41542:SF1">
    <property type="entry name" value="BLL5807 PROTEIN"/>
    <property type="match status" value="1"/>
</dbReference>
<proteinExistence type="predicted"/>
<evidence type="ECO:0000313" key="4">
    <source>
        <dbReference type="Proteomes" id="UP000217696"/>
    </source>
</evidence>
<protein>
    <submittedName>
        <fullName evidence="3">Uncharacterized protein</fullName>
    </submittedName>
</protein>
<name>A0A0U5BBG6_9BACL</name>
<evidence type="ECO:0000256" key="2">
    <source>
        <dbReference type="SAM" id="Phobius"/>
    </source>
</evidence>
<feature type="transmembrane region" description="Helical" evidence="2">
    <location>
        <begin position="108"/>
        <end position="129"/>
    </location>
</feature>
<feature type="compositionally biased region" description="Low complexity" evidence="1">
    <location>
        <begin position="58"/>
        <end position="76"/>
    </location>
</feature>
<dbReference type="KEGG" id="asoc:CB4_02426"/>
<accession>A0A0U5BBG6</accession>
<keyword evidence="2" id="KW-1133">Transmembrane helix</keyword>
<gene>
    <name evidence="3" type="ORF">CB4_02426</name>
</gene>
<dbReference type="EMBL" id="AP017312">
    <property type="protein sequence ID" value="BAU28252.1"/>
    <property type="molecule type" value="Genomic_DNA"/>
</dbReference>
<dbReference type="Proteomes" id="UP000217696">
    <property type="component" value="Chromosome"/>
</dbReference>
<feature type="compositionally biased region" description="Low complexity" evidence="1">
    <location>
        <begin position="34"/>
        <end position="49"/>
    </location>
</feature>
<keyword evidence="4" id="KW-1185">Reference proteome</keyword>
<sequence>MKKVIAMMLAVAVMFGAGGFVAVDHADAKGYKSGKSSFQPSKSSTPQTPAYSNQSQFKNSTNTSTPTKNTAPAATPSKGGFMKGLIAGGLAGLLLGGLIGNMGTLGSILGLLVNVLAIVLIIGIVRKLYTAYKERKREKEANAWRP</sequence>
<reference evidence="3 4" key="1">
    <citation type="submission" date="2015-12" db="EMBL/GenBank/DDBJ databases">
        <title>Genome sequence of Aneurinibacillus soli.</title>
        <authorList>
            <person name="Lee J.S."/>
            <person name="Lee K.C."/>
            <person name="Kim K.K."/>
            <person name="Lee B.W."/>
        </authorList>
    </citation>
    <scope>NUCLEOTIDE SEQUENCE [LARGE SCALE GENOMIC DNA]</scope>
    <source>
        <strain evidence="3 4">CB4</strain>
    </source>
</reference>
<evidence type="ECO:0000313" key="3">
    <source>
        <dbReference type="EMBL" id="BAU28252.1"/>
    </source>
</evidence>
<dbReference type="AlphaFoldDB" id="A0A0U5BBG6"/>
<keyword evidence="2" id="KW-0812">Transmembrane</keyword>
<feature type="transmembrane region" description="Helical" evidence="2">
    <location>
        <begin position="6"/>
        <end position="23"/>
    </location>
</feature>
<evidence type="ECO:0000256" key="1">
    <source>
        <dbReference type="SAM" id="MobiDB-lite"/>
    </source>
</evidence>
<dbReference type="PANTHER" id="PTHR41542">
    <property type="entry name" value="BLL5807 PROTEIN"/>
    <property type="match status" value="1"/>
</dbReference>
<feature type="transmembrane region" description="Helical" evidence="2">
    <location>
        <begin position="84"/>
        <end position="102"/>
    </location>
</feature>
<dbReference type="RefSeq" id="WP_096466021.1">
    <property type="nucleotide sequence ID" value="NZ_AP017312.1"/>
</dbReference>
<keyword evidence="2" id="KW-0472">Membrane</keyword>
<feature type="region of interest" description="Disordered" evidence="1">
    <location>
        <begin position="34"/>
        <end position="76"/>
    </location>
</feature>